<feature type="region of interest" description="Disordered" evidence="1">
    <location>
        <begin position="1"/>
        <end position="20"/>
    </location>
</feature>
<proteinExistence type="predicted"/>
<accession>A0A9J6GTP7</accession>
<dbReference type="EMBL" id="JABSTR010000009">
    <property type="protein sequence ID" value="KAH9378571.1"/>
    <property type="molecule type" value="Genomic_DNA"/>
</dbReference>
<keyword evidence="3" id="KW-1185">Reference proteome</keyword>
<gene>
    <name evidence="2" type="ORF">HPB48_005287</name>
</gene>
<dbReference type="AlphaFoldDB" id="A0A9J6GTP7"/>
<sequence>MLEVRQGRLPLSPPPFDSALHSGEVTTGLLATGRELVAEFARAPGNAAAEGVKAADRGGHAGIAGRRKGTAEGGESRPAVVRSEEFDGDPVDGATSPPGCGGGRGQAACFQTLSLAQSRRHVGYKLNITKESNTFNLERTMDIVRETAPESRVEEDKQDAVTISLNTLECKNFGAMFRALEKLQPQLGFGDIGVRVASMKDAYTRINTDWVPGECRRDSMDGKRKCTAAQKLHTKRIEERSWSSHS</sequence>
<organism evidence="2 3">
    <name type="scientific">Haemaphysalis longicornis</name>
    <name type="common">Bush tick</name>
    <dbReference type="NCBI Taxonomy" id="44386"/>
    <lineage>
        <taxon>Eukaryota</taxon>
        <taxon>Metazoa</taxon>
        <taxon>Ecdysozoa</taxon>
        <taxon>Arthropoda</taxon>
        <taxon>Chelicerata</taxon>
        <taxon>Arachnida</taxon>
        <taxon>Acari</taxon>
        <taxon>Parasitiformes</taxon>
        <taxon>Ixodida</taxon>
        <taxon>Ixodoidea</taxon>
        <taxon>Ixodidae</taxon>
        <taxon>Haemaphysalinae</taxon>
        <taxon>Haemaphysalis</taxon>
    </lineage>
</organism>
<dbReference type="VEuPathDB" id="VectorBase:HLOH_041282"/>
<evidence type="ECO:0000313" key="2">
    <source>
        <dbReference type="EMBL" id="KAH9378571.1"/>
    </source>
</evidence>
<comment type="caution">
    <text evidence="2">The sequence shown here is derived from an EMBL/GenBank/DDBJ whole genome shotgun (WGS) entry which is preliminary data.</text>
</comment>
<evidence type="ECO:0000256" key="1">
    <source>
        <dbReference type="SAM" id="MobiDB-lite"/>
    </source>
</evidence>
<name>A0A9J6GTP7_HAELO</name>
<dbReference type="Proteomes" id="UP000821853">
    <property type="component" value="Unassembled WGS sequence"/>
</dbReference>
<protein>
    <submittedName>
        <fullName evidence="2">Uncharacterized protein</fullName>
    </submittedName>
</protein>
<evidence type="ECO:0000313" key="3">
    <source>
        <dbReference type="Proteomes" id="UP000821853"/>
    </source>
</evidence>
<feature type="region of interest" description="Disordered" evidence="1">
    <location>
        <begin position="51"/>
        <end position="103"/>
    </location>
</feature>
<reference evidence="2 3" key="1">
    <citation type="journal article" date="2020" name="Cell">
        <title>Large-Scale Comparative Analyses of Tick Genomes Elucidate Their Genetic Diversity and Vector Capacities.</title>
        <authorList>
            <consortium name="Tick Genome and Microbiome Consortium (TIGMIC)"/>
            <person name="Jia N."/>
            <person name="Wang J."/>
            <person name="Shi W."/>
            <person name="Du L."/>
            <person name="Sun Y."/>
            <person name="Zhan W."/>
            <person name="Jiang J.F."/>
            <person name="Wang Q."/>
            <person name="Zhang B."/>
            <person name="Ji P."/>
            <person name="Bell-Sakyi L."/>
            <person name="Cui X.M."/>
            <person name="Yuan T.T."/>
            <person name="Jiang B.G."/>
            <person name="Yang W.F."/>
            <person name="Lam T.T."/>
            <person name="Chang Q.C."/>
            <person name="Ding S.J."/>
            <person name="Wang X.J."/>
            <person name="Zhu J.G."/>
            <person name="Ruan X.D."/>
            <person name="Zhao L."/>
            <person name="Wei J.T."/>
            <person name="Ye R.Z."/>
            <person name="Que T.C."/>
            <person name="Du C.H."/>
            <person name="Zhou Y.H."/>
            <person name="Cheng J.X."/>
            <person name="Dai P.F."/>
            <person name="Guo W.B."/>
            <person name="Han X.H."/>
            <person name="Huang E.J."/>
            <person name="Li L.F."/>
            <person name="Wei W."/>
            <person name="Gao Y.C."/>
            <person name="Liu J.Z."/>
            <person name="Shao H.Z."/>
            <person name="Wang X."/>
            <person name="Wang C.C."/>
            <person name="Yang T.C."/>
            <person name="Huo Q.B."/>
            <person name="Li W."/>
            <person name="Chen H.Y."/>
            <person name="Chen S.E."/>
            <person name="Zhou L.G."/>
            <person name="Ni X.B."/>
            <person name="Tian J.H."/>
            <person name="Sheng Y."/>
            <person name="Liu T."/>
            <person name="Pan Y.S."/>
            <person name="Xia L.Y."/>
            <person name="Li J."/>
            <person name="Zhao F."/>
            <person name="Cao W.C."/>
        </authorList>
    </citation>
    <scope>NUCLEOTIDE SEQUENCE [LARGE SCALE GENOMIC DNA]</scope>
    <source>
        <strain evidence="2">HaeL-2018</strain>
    </source>
</reference>